<sequence>MATRIMYLTAAVFLALVIISTTEAGGGCSKGSCSPPQPSPPPPSFRCFEIRRDEPECRRPRDCETLCAKNDFPKEHAYCRSTRECCCMHPAAM</sequence>
<dbReference type="AlphaFoldDB" id="A0A8T0PUJ4"/>
<evidence type="ECO:0000256" key="2">
    <source>
        <dbReference type="SAM" id="SignalP"/>
    </source>
</evidence>
<reference evidence="3" key="1">
    <citation type="submission" date="2020-05" db="EMBL/GenBank/DDBJ databases">
        <title>WGS assembly of Panicum virgatum.</title>
        <authorList>
            <person name="Lovell J.T."/>
            <person name="Jenkins J."/>
            <person name="Shu S."/>
            <person name="Juenger T.E."/>
            <person name="Schmutz J."/>
        </authorList>
    </citation>
    <scope>NUCLEOTIDE SEQUENCE</scope>
    <source>
        <strain evidence="3">AP13</strain>
    </source>
</reference>
<dbReference type="EMBL" id="CM029051">
    <property type="protein sequence ID" value="KAG2562606.1"/>
    <property type="molecule type" value="Genomic_DNA"/>
</dbReference>
<evidence type="ECO:0000256" key="1">
    <source>
        <dbReference type="SAM" id="MobiDB-lite"/>
    </source>
</evidence>
<proteinExistence type="predicted"/>
<dbReference type="Proteomes" id="UP000823388">
    <property type="component" value="Chromosome 8K"/>
</dbReference>
<feature type="compositionally biased region" description="Pro residues" evidence="1">
    <location>
        <begin position="35"/>
        <end position="44"/>
    </location>
</feature>
<protein>
    <submittedName>
        <fullName evidence="3">Uncharacterized protein</fullName>
    </submittedName>
</protein>
<keyword evidence="4" id="KW-1185">Reference proteome</keyword>
<comment type="caution">
    <text evidence="3">The sequence shown here is derived from an EMBL/GenBank/DDBJ whole genome shotgun (WGS) entry which is preliminary data.</text>
</comment>
<organism evidence="3 4">
    <name type="scientific">Panicum virgatum</name>
    <name type="common">Blackwell switchgrass</name>
    <dbReference type="NCBI Taxonomy" id="38727"/>
    <lineage>
        <taxon>Eukaryota</taxon>
        <taxon>Viridiplantae</taxon>
        <taxon>Streptophyta</taxon>
        <taxon>Embryophyta</taxon>
        <taxon>Tracheophyta</taxon>
        <taxon>Spermatophyta</taxon>
        <taxon>Magnoliopsida</taxon>
        <taxon>Liliopsida</taxon>
        <taxon>Poales</taxon>
        <taxon>Poaceae</taxon>
        <taxon>PACMAD clade</taxon>
        <taxon>Panicoideae</taxon>
        <taxon>Panicodae</taxon>
        <taxon>Paniceae</taxon>
        <taxon>Panicinae</taxon>
        <taxon>Panicum</taxon>
        <taxon>Panicum sect. Hiantes</taxon>
    </lineage>
</organism>
<keyword evidence="2" id="KW-0732">Signal</keyword>
<gene>
    <name evidence="3" type="ORF">PVAP13_8KG273100</name>
</gene>
<accession>A0A8T0PUJ4</accession>
<feature type="region of interest" description="Disordered" evidence="1">
    <location>
        <begin position="25"/>
        <end position="45"/>
    </location>
</feature>
<feature type="chain" id="PRO_5035795491" evidence="2">
    <location>
        <begin position="25"/>
        <end position="93"/>
    </location>
</feature>
<name>A0A8T0PUJ4_PANVG</name>
<feature type="signal peptide" evidence="2">
    <location>
        <begin position="1"/>
        <end position="24"/>
    </location>
</feature>
<evidence type="ECO:0000313" key="4">
    <source>
        <dbReference type="Proteomes" id="UP000823388"/>
    </source>
</evidence>
<evidence type="ECO:0000313" key="3">
    <source>
        <dbReference type="EMBL" id="KAG2562606.1"/>
    </source>
</evidence>